<proteinExistence type="predicted"/>
<evidence type="ECO:0000313" key="3">
    <source>
        <dbReference type="Proteomes" id="UP001431783"/>
    </source>
</evidence>
<dbReference type="GO" id="GO:0043022">
    <property type="term" value="F:ribosome binding"/>
    <property type="evidence" value="ECO:0007669"/>
    <property type="project" value="TreeGrafter"/>
</dbReference>
<dbReference type="Gene3D" id="3.40.50.300">
    <property type="entry name" value="P-loop containing nucleotide triphosphate hydrolases"/>
    <property type="match status" value="1"/>
</dbReference>
<organism evidence="2 3">
    <name type="scientific">Henosepilachna vigintioctopunctata</name>
    <dbReference type="NCBI Taxonomy" id="420089"/>
    <lineage>
        <taxon>Eukaryota</taxon>
        <taxon>Metazoa</taxon>
        <taxon>Ecdysozoa</taxon>
        <taxon>Arthropoda</taxon>
        <taxon>Hexapoda</taxon>
        <taxon>Insecta</taxon>
        <taxon>Pterygota</taxon>
        <taxon>Neoptera</taxon>
        <taxon>Endopterygota</taxon>
        <taxon>Coleoptera</taxon>
        <taxon>Polyphaga</taxon>
        <taxon>Cucujiformia</taxon>
        <taxon>Coccinelloidea</taxon>
        <taxon>Coccinellidae</taxon>
        <taxon>Epilachninae</taxon>
        <taxon>Epilachnini</taxon>
        <taxon>Henosepilachna</taxon>
    </lineage>
</organism>
<dbReference type="SUPFAM" id="SSF52540">
    <property type="entry name" value="P-loop containing nucleoside triphosphate hydrolases"/>
    <property type="match status" value="1"/>
</dbReference>
<comment type="caution">
    <text evidence="2">The sequence shown here is derived from an EMBL/GenBank/DDBJ whole genome shotgun (WGS) entry which is preliminary data.</text>
</comment>
<protein>
    <recommendedName>
        <fullName evidence="1">Tr-type G domain-containing protein</fullName>
    </recommendedName>
</protein>
<reference evidence="2 3" key="1">
    <citation type="submission" date="2023-03" db="EMBL/GenBank/DDBJ databases">
        <title>Genome insight into feeding habits of ladybird beetles.</title>
        <authorList>
            <person name="Li H.-S."/>
            <person name="Huang Y.-H."/>
            <person name="Pang H."/>
        </authorList>
    </citation>
    <scope>NUCLEOTIDE SEQUENCE [LARGE SCALE GENOMIC DNA]</scope>
    <source>
        <strain evidence="2">SYSU_2023b</strain>
        <tissue evidence="2">Whole body</tissue>
    </source>
</reference>
<dbReference type="NCBIfam" id="TIGR00231">
    <property type="entry name" value="small_GTP"/>
    <property type="match status" value="1"/>
</dbReference>
<accession>A0AAW1UPB6</accession>
<dbReference type="InterPro" id="IPR000795">
    <property type="entry name" value="T_Tr_GTP-bd_dom"/>
</dbReference>
<dbReference type="GO" id="GO:0005525">
    <property type="term" value="F:GTP binding"/>
    <property type="evidence" value="ECO:0007669"/>
    <property type="project" value="InterPro"/>
</dbReference>
<dbReference type="InterPro" id="IPR027417">
    <property type="entry name" value="P-loop_NTPase"/>
</dbReference>
<evidence type="ECO:0000313" key="2">
    <source>
        <dbReference type="EMBL" id="KAK9885401.1"/>
    </source>
</evidence>
<dbReference type="InterPro" id="IPR005225">
    <property type="entry name" value="Small_GTP-bd"/>
</dbReference>
<dbReference type="AlphaFoldDB" id="A0AAW1UPB6"/>
<dbReference type="GO" id="GO:1990904">
    <property type="term" value="C:ribonucleoprotein complex"/>
    <property type="evidence" value="ECO:0007669"/>
    <property type="project" value="TreeGrafter"/>
</dbReference>
<sequence>MASCRASQQEILKCMKNPKCVRNVSILAHVDHGKTTIADILLATNRLVSKRMAGSLRYLDDRRDEQERKITMKSSAVSLLNVVHDDDSHTDHLLLLNLIDTPGHIDFSSEVTAAVRVCDGALILVDVVEGVCVQTRESIKQAFEQKTKMILVLNKLDRYFTFLRKEVDDIFQAVLQVIENCNAIIAELYQYTDSEIDIEDTVYFFNQTKEM</sequence>
<name>A0AAW1UPB6_9CUCU</name>
<gene>
    <name evidence="2" type="ORF">WA026_010896</name>
</gene>
<dbReference type="GO" id="GO:0005829">
    <property type="term" value="C:cytosol"/>
    <property type="evidence" value="ECO:0007669"/>
    <property type="project" value="TreeGrafter"/>
</dbReference>
<dbReference type="PANTHER" id="PTHR42908:SF3">
    <property type="entry name" value="ELONGATION FACTOR-LIKE GTPASE 1"/>
    <property type="match status" value="1"/>
</dbReference>
<dbReference type="GO" id="GO:0003924">
    <property type="term" value="F:GTPase activity"/>
    <property type="evidence" value="ECO:0007669"/>
    <property type="project" value="InterPro"/>
</dbReference>
<feature type="domain" description="Tr-type G" evidence="1">
    <location>
        <begin position="19"/>
        <end position="211"/>
    </location>
</feature>
<keyword evidence="3" id="KW-1185">Reference proteome</keyword>
<dbReference type="Proteomes" id="UP001431783">
    <property type="component" value="Unassembled WGS sequence"/>
</dbReference>
<dbReference type="PROSITE" id="PS51722">
    <property type="entry name" value="G_TR_2"/>
    <property type="match status" value="1"/>
</dbReference>
<dbReference type="PRINTS" id="PR00315">
    <property type="entry name" value="ELONGATNFCT"/>
</dbReference>
<dbReference type="PANTHER" id="PTHR42908">
    <property type="entry name" value="TRANSLATION ELONGATION FACTOR-RELATED"/>
    <property type="match status" value="1"/>
</dbReference>
<evidence type="ECO:0000259" key="1">
    <source>
        <dbReference type="PROSITE" id="PS51722"/>
    </source>
</evidence>
<dbReference type="Pfam" id="PF00009">
    <property type="entry name" value="GTP_EFTU"/>
    <property type="match status" value="1"/>
</dbReference>
<dbReference type="GO" id="GO:0042256">
    <property type="term" value="P:cytosolic ribosome assembly"/>
    <property type="evidence" value="ECO:0007669"/>
    <property type="project" value="TreeGrafter"/>
</dbReference>
<dbReference type="EMBL" id="JARQZJ010000095">
    <property type="protein sequence ID" value="KAK9885401.1"/>
    <property type="molecule type" value="Genomic_DNA"/>
</dbReference>